<reference evidence="10 11" key="1">
    <citation type="journal article" date="2015" name="Nature">
        <title>rRNA introns, odd ribosomes, and small enigmatic genomes across a large radiation of phyla.</title>
        <authorList>
            <person name="Brown C.T."/>
            <person name="Hug L.A."/>
            <person name="Thomas B.C."/>
            <person name="Sharon I."/>
            <person name="Castelle C.J."/>
            <person name="Singh A."/>
            <person name="Wilkins M.J."/>
            <person name="Williams K.H."/>
            <person name="Banfield J.F."/>
        </authorList>
    </citation>
    <scope>NUCLEOTIDE SEQUENCE [LARGE SCALE GENOMIC DNA]</scope>
</reference>
<evidence type="ECO:0000313" key="11">
    <source>
        <dbReference type="Proteomes" id="UP000034785"/>
    </source>
</evidence>
<evidence type="ECO:0000313" key="10">
    <source>
        <dbReference type="EMBL" id="KKS71283.1"/>
    </source>
</evidence>
<evidence type="ECO:0000256" key="7">
    <source>
        <dbReference type="ARBA" id="ARBA00023136"/>
    </source>
</evidence>
<name>A0A0G1E9M5_9BACT</name>
<comment type="caution">
    <text evidence="10">The sequence shown here is derived from an EMBL/GenBank/DDBJ whole genome shotgun (WGS) entry which is preliminary data.</text>
</comment>
<sequence length="511" mass="57017">MVNALKLHRTEILVLVVLFLAYFLLRLPNLTLQPVFADEAIYVRWAQVMRAEPTMRFLPLSDGKTPLFMWTMIPFLKIFNDPLFAGRFLSVISGFATLLGVYLLGRKFFGVQTGLWAALLVVTTPFMVFFDRMALVDSMLAAFSVWALFLSLLLIKYPRLDLAMFLGYLLGGGLLTKTPGFFNVLALPASLAVFNWNKEGREQRILKIFGLWVVAAAITFTMYNLLRLGPGFLSLSARNQDYIFSPLDLVGRPLDPFIPHLNDLADWFPKLLTIPVIGAVVLGIIFTFVQRNRYAAVVLLWGLLPLLVELALLRTFTARYILFSIPPLLCIAGWGIACLTTKIRVKKVILIPVLLAVFSPVALYFNFLILTNPAKAALPIGERAGYLEAWTAGYGFPEIAQYLINESKKGMVVVGTEGSFGTLPDGLQIYLDKHSHMSGNQVVVIGGTATVSAQVWESAQKHPTFFVANKSRFSKFTKGLELIKEYPKAQDNKGQEDAILFFRVLPGKGIF</sequence>
<feature type="transmembrane region" description="Helical" evidence="8">
    <location>
        <begin position="208"/>
        <end position="226"/>
    </location>
</feature>
<evidence type="ECO:0000256" key="3">
    <source>
        <dbReference type="ARBA" id="ARBA00022676"/>
    </source>
</evidence>
<feature type="transmembrane region" description="Helical" evidence="8">
    <location>
        <begin position="348"/>
        <end position="370"/>
    </location>
</feature>
<evidence type="ECO:0000259" key="9">
    <source>
        <dbReference type="Pfam" id="PF13231"/>
    </source>
</evidence>
<evidence type="ECO:0000256" key="2">
    <source>
        <dbReference type="ARBA" id="ARBA00022475"/>
    </source>
</evidence>
<organism evidence="10 11">
    <name type="scientific">Candidatus Daviesbacteria bacterium GW2011_GWA2_42_7</name>
    <dbReference type="NCBI Taxonomy" id="1618425"/>
    <lineage>
        <taxon>Bacteria</taxon>
        <taxon>Candidatus Daviesiibacteriota</taxon>
    </lineage>
</organism>
<dbReference type="PANTHER" id="PTHR33908">
    <property type="entry name" value="MANNOSYLTRANSFERASE YKCB-RELATED"/>
    <property type="match status" value="1"/>
</dbReference>
<keyword evidence="3" id="KW-0328">Glycosyltransferase</keyword>
<feature type="transmembrane region" description="Helical" evidence="8">
    <location>
        <begin position="267"/>
        <end position="289"/>
    </location>
</feature>
<accession>A0A0G1E9M5</accession>
<dbReference type="Pfam" id="PF13231">
    <property type="entry name" value="PMT_2"/>
    <property type="match status" value="1"/>
</dbReference>
<dbReference type="GO" id="GO:0016763">
    <property type="term" value="F:pentosyltransferase activity"/>
    <property type="evidence" value="ECO:0007669"/>
    <property type="project" value="TreeGrafter"/>
</dbReference>
<dbReference type="PANTHER" id="PTHR33908:SF11">
    <property type="entry name" value="MEMBRANE PROTEIN"/>
    <property type="match status" value="1"/>
</dbReference>
<feature type="transmembrane region" description="Helical" evidence="8">
    <location>
        <begin position="88"/>
        <end position="105"/>
    </location>
</feature>
<protein>
    <recommendedName>
        <fullName evidence="9">Glycosyltransferase RgtA/B/C/D-like domain-containing protein</fullName>
    </recommendedName>
</protein>
<dbReference type="AlphaFoldDB" id="A0A0G1E9M5"/>
<evidence type="ECO:0000256" key="6">
    <source>
        <dbReference type="ARBA" id="ARBA00022989"/>
    </source>
</evidence>
<proteinExistence type="predicted"/>
<keyword evidence="5 8" id="KW-0812">Transmembrane</keyword>
<feature type="domain" description="Glycosyltransferase RgtA/B/C/D-like" evidence="9">
    <location>
        <begin position="64"/>
        <end position="217"/>
    </location>
</feature>
<gene>
    <name evidence="10" type="ORF">UV41_C0002G0018</name>
</gene>
<dbReference type="GO" id="GO:0005886">
    <property type="term" value="C:plasma membrane"/>
    <property type="evidence" value="ECO:0007669"/>
    <property type="project" value="UniProtKB-SubCell"/>
</dbReference>
<dbReference type="EMBL" id="LCEJ01000002">
    <property type="protein sequence ID" value="KKS71283.1"/>
    <property type="molecule type" value="Genomic_DNA"/>
</dbReference>
<keyword evidence="7 8" id="KW-0472">Membrane</keyword>
<keyword evidence="6 8" id="KW-1133">Transmembrane helix</keyword>
<dbReference type="Proteomes" id="UP000034785">
    <property type="component" value="Unassembled WGS sequence"/>
</dbReference>
<keyword evidence="2" id="KW-1003">Cell membrane</keyword>
<dbReference type="GO" id="GO:0009103">
    <property type="term" value="P:lipopolysaccharide biosynthetic process"/>
    <property type="evidence" value="ECO:0007669"/>
    <property type="project" value="UniProtKB-ARBA"/>
</dbReference>
<comment type="subcellular location">
    <subcellularLocation>
        <location evidence="1">Cell membrane</location>
        <topology evidence="1">Multi-pass membrane protein</topology>
    </subcellularLocation>
</comment>
<dbReference type="InterPro" id="IPR050297">
    <property type="entry name" value="LipidA_mod_glycosyltrf_83"/>
</dbReference>
<dbReference type="InterPro" id="IPR038731">
    <property type="entry name" value="RgtA/B/C-like"/>
</dbReference>
<feature type="transmembrane region" description="Helical" evidence="8">
    <location>
        <begin position="139"/>
        <end position="158"/>
    </location>
</feature>
<evidence type="ECO:0000256" key="8">
    <source>
        <dbReference type="SAM" id="Phobius"/>
    </source>
</evidence>
<keyword evidence="4" id="KW-0808">Transferase</keyword>
<evidence type="ECO:0000256" key="5">
    <source>
        <dbReference type="ARBA" id="ARBA00022692"/>
    </source>
</evidence>
<evidence type="ECO:0000256" key="4">
    <source>
        <dbReference type="ARBA" id="ARBA00022679"/>
    </source>
</evidence>
<feature type="transmembrane region" description="Helical" evidence="8">
    <location>
        <begin position="320"/>
        <end position="341"/>
    </location>
</feature>
<feature type="transmembrane region" description="Helical" evidence="8">
    <location>
        <begin position="296"/>
        <end position="314"/>
    </location>
</feature>
<evidence type="ECO:0000256" key="1">
    <source>
        <dbReference type="ARBA" id="ARBA00004651"/>
    </source>
</evidence>